<name>A0A0C1RBT0_9CYAN</name>
<reference evidence="2" key="1">
    <citation type="journal article" date="2015" name="Genome Announc.">
        <title>Draft Genome Sequence of Tolypothrix boutellei Strain VB521301.</title>
        <authorList>
            <person name="Chandrababunaidu M.M."/>
            <person name="Singh D."/>
            <person name="Sen D."/>
            <person name="Bhan S."/>
            <person name="Das S."/>
            <person name="Gupta A."/>
            <person name="Adhikary S.P."/>
            <person name="Tripathy S."/>
        </authorList>
    </citation>
    <scope>NUCLEOTIDE SEQUENCE</scope>
    <source>
        <strain evidence="2">VB521301</strain>
    </source>
</reference>
<protein>
    <submittedName>
        <fullName evidence="2">Uncharacterized protein</fullName>
    </submittedName>
</protein>
<gene>
    <name evidence="2" type="ORF">DA73_0226150</name>
    <name evidence="1" type="ORF">DA73_0400003385</name>
</gene>
<evidence type="ECO:0000313" key="2">
    <source>
        <dbReference type="EMBL" id="KIE09785.1"/>
    </source>
</evidence>
<dbReference type="RefSeq" id="WP_038078536.1">
    <property type="nucleotide sequence ID" value="NZ_JHEG04000001.1"/>
</dbReference>
<dbReference type="EMBL" id="JHEG04000001">
    <property type="protein sequence ID" value="KAF3884624.1"/>
    <property type="molecule type" value="Genomic_DNA"/>
</dbReference>
<dbReference type="EMBL" id="JHEG02000054">
    <property type="protein sequence ID" value="KIE09785.1"/>
    <property type="molecule type" value="Genomic_DNA"/>
</dbReference>
<reference evidence="1" key="2">
    <citation type="submission" date="2019-11" db="EMBL/GenBank/DDBJ databases">
        <title>Improved Assembly of Tolypothrix boutellei genome.</title>
        <authorList>
            <person name="Sarangi A.N."/>
            <person name="Mukherjee M."/>
            <person name="Ghosh S."/>
            <person name="Singh D."/>
            <person name="Das A."/>
            <person name="Kant S."/>
            <person name="Prusty A."/>
            <person name="Tripathy S."/>
        </authorList>
    </citation>
    <scope>NUCLEOTIDE SEQUENCE</scope>
    <source>
        <strain evidence="1">VB521301</strain>
    </source>
</reference>
<evidence type="ECO:0000313" key="3">
    <source>
        <dbReference type="Proteomes" id="UP000029738"/>
    </source>
</evidence>
<dbReference type="STRING" id="1479485.DA73_0226150"/>
<dbReference type="Proteomes" id="UP000029738">
    <property type="component" value="Unassembled WGS sequence"/>
</dbReference>
<organism evidence="2">
    <name type="scientific">Tolypothrix bouteillei VB521301</name>
    <dbReference type="NCBI Taxonomy" id="1479485"/>
    <lineage>
        <taxon>Bacteria</taxon>
        <taxon>Bacillati</taxon>
        <taxon>Cyanobacteriota</taxon>
        <taxon>Cyanophyceae</taxon>
        <taxon>Nostocales</taxon>
        <taxon>Tolypothrichaceae</taxon>
        <taxon>Tolypothrix</taxon>
    </lineage>
</organism>
<sequence>MSFNLKILIFSAPLLLQRDSFACAKGDAALQPLRARNSFTKIQQQFIPERNHSQNQMLYVAFN</sequence>
<keyword evidence="3" id="KW-1185">Reference proteome</keyword>
<accession>A0A0C1RBT0</accession>
<evidence type="ECO:0000313" key="1">
    <source>
        <dbReference type="EMBL" id="KAF3884624.1"/>
    </source>
</evidence>
<dbReference type="AlphaFoldDB" id="A0A0C1RBT0"/>
<comment type="caution">
    <text evidence="2">The sequence shown here is derived from an EMBL/GenBank/DDBJ whole genome shotgun (WGS) entry which is preliminary data.</text>
</comment>
<proteinExistence type="predicted"/>